<keyword evidence="2" id="KW-0238">DNA-binding</keyword>
<proteinExistence type="predicted"/>
<dbReference type="EMBL" id="REGA01000005">
    <property type="protein sequence ID" value="RQG95407.1"/>
    <property type="molecule type" value="Genomic_DNA"/>
</dbReference>
<evidence type="ECO:0000256" key="2">
    <source>
        <dbReference type="ARBA" id="ARBA00023125"/>
    </source>
</evidence>
<dbReference type="PROSITE" id="PS51077">
    <property type="entry name" value="HTH_ICLR"/>
    <property type="match status" value="1"/>
</dbReference>
<dbReference type="InterPro" id="IPR029016">
    <property type="entry name" value="GAF-like_dom_sf"/>
</dbReference>
<dbReference type="Pfam" id="PF01614">
    <property type="entry name" value="IclR_C"/>
    <property type="match status" value="1"/>
</dbReference>
<dbReference type="InterPro" id="IPR036388">
    <property type="entry name" value="WH-like_DNA-bd_sf"/>
</dbReference>
<feature type="domain" description="IclR-ED" evidence="5">
    <location>
        <begin position="71"/>
        <end position="254"/>
    </location>
</feature>
<dbReference type="InterPro" id="IPR036390">
    <property type="entry name" value="WH_DNA-bd_sf"/>
</dbReference>
<dbReference type="AlphaFoldDB" id="A0A3N6M174"/>
<keyword evidence="3" id="KW-0804">Transcription</keyword>
<dbReference type="GO" id="GO:0003677">
    <property type="term" value="F:DNA binding"/>
    <property type="evidence" value="ECO:0007669"/>
    <property type="project" value="UniProtKB-KW"/>
</dbReference>
<dbReference type="SUPFAM" id="SSF46785">
    <property type="entry name" value="Winged helix' DNA-binding domain"/>
    <property type="match status" value="1"/>
</dbReference>
<evidence type="ECO:0000256" key="1">
    <source>
        <dbReference type="ARBA" id="ARBA00023015"/>
    </source>
</evidence>
<evidence type="ECO:0000259" key="4">
    <source>
        <dbReference type="PROSITE" id="PS51077"/>
    </source>
</evidence>
<evidence type="ECO:0000313" key="6">
    <source>
        <dbReference type="EMBL" id="RQG95407.1"/>
    </source>
</evidence>
<dbReference type="RefSeq" id="WP_124195118.1">
    <property type="nucleotide sequence ID" value="NZ_REGA01000005.1"/>
</dbReference>
<name>A0A3N6M174_NATCH</name>
<evidence type="ECO:0000256" key="3">
    <source>
        <dbReference type="ARBA" id="ARBA00023163"/>
    </source>
</evidence>
<comment type="caution">
    <text evidence="6">The sequence shown here is derived from an EMBL/GenBank/DDBJ whole genome shotgun (WGS) entry which is preliminary data.</text>
</comment>
<dbReference type="GO" id="GO:0003700">
    <property type="term" value="F:DNA-binding transcription factor activity"/>
    <property type="evidence" value="ECO:0007669"/>
    <property type="project" value="TreeGrafter"/>
</dbReference>
<accession>A0A3N6M174</accession>
<dbReference type="GO" id="GO:0045892">
    <property type="term" value="P:negative regulation of DNA-templated transcription"/>
    <property type="evidence" value="ECO:0007669"/>
    <property type="project" value="TreeGrafter"/>
</dbReference>
<dbReference type="Proteomes" id="UP000282323">
    <property type="component" value="Unassembled WGS sequence"/>
</dbReference>
<reference evidence="6 7" key="1">
    <citation type="submission" date="2018-10" db="EMBL/GenBank/DDBJ databases">
        <title>Natrarchaeobius chitinivorans gen. nov., sp. nov., and Natrarchaeobius haloalkaliphilus sp. nov., alkaliphilic, chitin-utilizing haloarchaea from hypersaline alkaline lakes.</title>
        <authorList>
            <person name="Sorokin D.Y."/>
            <person name="Elcheninov A.G."/>
            <person name="Kostrikina N.A."/>
            <person name="Bale N.J."/>
            <person name="Sinninghe Damste J.S."/>
            <person name="Khijniak T.V."/>
            <person name="Kublanov I.V."/>
            <person name="Toshchakov S.V."/>
        </authorList>
    </citation>
    <scope>NUCLEOTIDE SEQUENCE [LARGE SCALE GENOMIC DNA]</scope>
    <source>
        <strain evidence="6 7">AArcht4T</strain>
    </source>
</reference>
<organism evidence="6 7">
    <name type="scientific">Natrarchaeobius chitinivorans</name>
    <dbReference type="NCBI Taxonomy" id="1679083"/>
    <lineage>
        <taxon>Archaea</taxon>
        <taxon>Methanobacteriati</taxon>
        <taxon>Methanobacteriota</taxon>
        <taxon>Stenosarchaea group</taxon>
        <taxon>Halobacteria</taxon>
        <taxon>Halobacteriales</taxon>
        <taxon>Natrialbaceae</taxon>
        <taxon>Natrarchaeobius</taxon>
    </lineage>
</organism>
<dbReference type="PANTHER" id="PTHR30136">
    <property type="entry name" value="HELIX-TURN-HELIX TRANSCRIPTIONAL REGULATOR, ICLR FAMILY"/>
    <property type="match status" value="1"/>
</dbReference>
<gene>
    <name evidence="6" type="ORF">EA473_08045</name>
</gene>
<protein>
    <submittedName>
        <fullName evidence="6">IclR family transcriptional regulator</fullName>
    </submittedName>
</protein>
<evidence type="ECO:0000259" key="5">
    <source>
        <dbReference type="PROSITE" id="PS51078"/>
    </source>
</evidence>
<dbReference type="PROSITE" id="PS51078">
    <property type="entry name" value="ICLR_ED"/>
    <property type="match status" value="1"/>
</dbReference>
<dbReference type="OrthoDB" id="14763at2157"/>
<dbReference type="Pfam" id="PF09339">
    <property type="entry name" value="HTH_IclR"/>
    <property type="match status" value="1"/>
</dbReference>
<keyword evidence="1" id="KW-0805">Transcription regulation</keyword>
<dbReference type="InterPro" id="IPR005471">
    <property type="entry name" value="Tscrpt_reg_IclR_N"/>
</dbReference>
<dbReference type="InterPro" id="IPR014757">
    <property type="entry name" value="Tscrpt_reg_IclR_C"/>
</dbReference>
<dbReference type="SMART" id="SM00346">
    <property type="entry name" value="HTH_ICLR"/>
    <property type="match status" value="1"/>
</dbReference>
<dbReference type="Gene3D" id="1.10.10.10">
    <property type="entry name" value="Winged helix-like DNA-binding domain superfamily/Winged helix DNA-binding domain"/>
    <property type="match status" value="1"/>
</dbReference>
<evidence type="ECO:0000313" key="7">
    <source>
        <dbReference type="Proteomes" id="UP000282323"/>
    </source>
</evidence>
<dbReference type="PANTHER" id="PTHR30136:SF35">
    <property type="entry name" value="HTH-TYPE TRANSCRIPTIONAL REGULATOR RV1719"/>
    <property type="match status" value="1"/>
</dbReference>
<dbReference type="Gene3D" id="3.30.450.40">
    <property type="match status" value="1"/>
</dbReference>
<dbReference type="InterPro" id="IPR050707">
    <property type="entry name" value="HTH_MetabolicPath_Reg"/>
</dbReference>
<keyword evidence="7" id="KW-1185">Reference proteome</keyword>
<sequence length="257" mass="28252">MTSEGGPRRRIKTADTVIDIFETLRELDGATTAELAAELDVATSTAHGYLSTLHDREFLVNDDGTYRVGLRSLDFGMYAKSRIAATEVVPRTLEQLADETEELVWFTVEEHGRAIDVEKAAGERAVTVGTWVGKRKLMHHLAGGKAILAHLPERRIRGIIDRHGLPKRTENTITDPAELFDELEQIRSTNIAFNDEETASGVRSVGTPIVVDGTPVGAIVISGPAKRMKGDRFRETMPDLLLAASNEVELKLRPGRS</sequence>
<feature type="domain" description="HTH iclR-type" evidence="4">
    <location>
        <begin position="11"/>
        <end position="70"/>
    </location>
</feature>
<dbReference type="SUPFAM" id="SSF55781">
    <property type="entry name" value="GAF domain-like"/>
    <property type="match status" value="1"/>
</dbReference>